<dbReference type="EMBL" id="RBII01000001">
    <property type="protein sequence ID" value="RKQ71868.1"/>
    <property type="molecule type" value="Genomic_DNA"/>
</dbReference>
<dbReference type="AlphaFoldDB" id="A0A420WLG3"/>
<proteinExistence type="predicted"/>
<dbReference type="InParanoid" id="A0A420WLG3"/>
<protein>
    <submittedName>
        <fullName evidence="1">Uncharacterized protein</fullName>
    </submittedName>
</protein>
<gene>
    <name evidence="1" type="ORF">DES40_1200</name>
</gene>
<keyword evidence="2" id="KW-1185">Reference proteome</keyword>
<accession>A0A420WLG3</accession>
<dbReference type="RefSeq" id="WP_121099601.1">
    <property type="nucleotide sequence ID" value="NZ_RBII01000001.1"/>
</dbReference>
<name>A0A420WLG3_9PROT</name>
<reference evidence="1 2" key="1">
    <citation type="submission" date="2018-10" db="EMBL/GenBank/DDBJ databases">
        <title>Genomic Encyclopedia of Type Strains, Phase IV (KMG-IV): sequencing the most valuable type-strain genomes for metagenomic binning, comparative biology and taxonomic classification.</title>
        <authorList>
            <person name="Goeker M."/>
        </authorList>
    </citation>
    <scope>NUCLEOTIDE SEQUENCE [LARGE SCALE GENOMIC DNA]</scope>
    <source>
        <strain evidence="1 2">DSM 22008</strain>
    </source>
</reference>
<comment type="caution">
    <text evidence="1">The sequence shown here is derived from an EMBL/GenBank/DDBJ whole genome shotgun (WGS) entry which is preliminary data.</text>
</comment>
<evidence type="ECO:0000313" key="1">
    <source>
        <dbReference type="EMBL" id="RKQ71868.1"/>
    </source>
</evidence>
<organism evidence="1 2">
    <name type="scientific">Litorimonas taeanensis</name>
    <dbReference type="NCBI Taxonomy" id="568099"/>
    <lineage>
        <taxon>Bacteria</taxon>
        <taxon>Pseudomonadati</taxon>
        <taxon>Pseudomonadota</taxon>
        <taxon>Alphaproteobacteria</taxon>
        <taxon>Maricaulales</taxon>
        <taxon>Robiginitomaculaceae</taxon>
    </lineage>
</organism>
<sequence length="136" mass="16076">MRFILFNYILFSLSLCSLERQEKNNLHYATDISFPHPLETLGRNNEFSTPCYYFVKKAEKYLREFENQSIFDFELIRCFDRNEKVVVSLIEYAPVTKEQIEAAKINKTQLPYRHGSALELEISKNNSSVLSLIRIR</sequence>
<evidence type="ECO:0000313" key="2">
    <source>
        <dbReference type="Proteomes" id="UP000282211"/>
    </source>
</evidence>
<dbReference type="Proteomes" id="UP000282211">
    <property type="component" value="Unassembled WGS sequence"/>
</dbReference>